<evidence type="ECO:0000313" key="4">
    <source>
        <dbReference type="WBParaSite" id="ASIM_0000168601-mRNA-1"/>
    </source>
</evidence>
<reference evidence="4" key="1">
    <citation type="submission" date="2017-02" db="UniProtKB">
        <authorList>
            <consortium name="WormBaseParasite"/>
        </authorList>
    </citation>
    <scope>IDENTIFICATION</scope>
</reference>
<evidence type="ECO:0000313" key="2">
    <source>
        <dbReference type="EMBL" id="VDK18886.1"/>
    </source>
</evidence>
<dbReference type="AlphaFoldDB" id="A0A0M3J2C8"/>
<sequence>MVKAKKIKSAAKEDAPKIADNNNTSKQKTAVKKGNSKKAVKNTRKKPLKTVKSGGASSGPKSKKVELSPAKTLPSPKRKQKSQANAATEQETSSVNGTCEAIYETHQGIQTESDSDQIIDSADMKGNGCLKIITWNVAGLRALVKVSFIFSDPF</sequence>
<organism evidence="4">
    <name type="scientific">Anisakis simplex</name>
    <name type="common">Herring worm</name>
    <dbReference type="NCBI Taxonomy" id="6269"/>
    <lineage>
        <taxon>Eukaryota</taxon>
        <taxon>Metazoa</taxon>
        <taxon>Ecdysozoa</taxon>
        <taxon>Nematoda</taxon>
        <taxon>Chromadorea</taxon>
        <taxon>Rhabditida</taxon>
        <taxon>Spirurina</taxon>
        <taxon>Ascaridomorpha</taxon>
        <taxon>Ascaridoidea</taxon>
        <taxon>Anisakidae</taxon>
        <taxon>Anisakis</taxon>
        <taxon>Anisakis simplex complex</taxon>
    </lineage>
</organism>
<evidence type="ECO:0000313" key="3">
    <source>
        <dbReference type="Proteomes" id="UP000267096"/>
    </source>
</evidence>
<feature type="compositionally biased region" description="Basic residues" evidence="1">
    <location>
        <begin position="29"/>
        <end position="49"/>
    </location>
</feature>
<dbReference type="EMBL" id="UYRR01001708">
    <property type="protein sequence ID" value="VDK18886.1"/>
    <property type="molecule type" value="Genomic_DNA"/>
</dbReference>
<accession>A0A0M3J2C8</accession>
<feature type="region of interest" description="Disordered" evidence="1">
    <location>
        <begin position="1"/>
        <end position="97"/>
    </location>
</feature>
<dbReference type="Proteomes" id="UP000267096">
    <property type="component" value="Unassembled WGS sequence"/>
</dbReference>
<proteinExistence type="predicted"/>
<dbReference type="WBParaSite" id="ASIM_0000168601-mRNA-1">
    <property type="protein sequence ID" value="ASIM_0000168601-mRNA-1"/>
    <property type="gene ID" value="ASIM_0000168601"/>
</dbReference>
<keyword evidence="3" id="KW-1185">Reference proteome</keyword>
<reference evidence="2 3" key="2">
    <citation type="submission" date="2018-11" db="EMBL/GenBank/DDBJ databases">
        <authorList>
            <consortium name="Pathogen Informatics"/>
        </authorList>
    </citation>
    <scope>NUCLEOTIDE SEQUENCE [LARGE SCALE GENOMIC DNA]</scope>
</reference>
<feature type="compositionally biased region" description="Polar residues" evidence="1">
    <location>
        <begin position="82"/>
        <end position="97"/>
    </location>
</feature>
<evidence type="ECO:0000256" key="1">
    <source>
        <dbReference type="SAM" id="MobiDB-lite"/>
    </source>
</evidence>
<gene>
    <name evidence="2" type="ORF">ASIM_LOCUS1561</name>
</gene>
<protein>
    <submittedName>
        <fullName evidence="4">Endo/exonuclease/phosphatase domain-containing protein</fullName>
    </submittedName>
</protein>
<name>A0A0M3J2C8_ANISI</name>